<keyword evidence="5" id="KW-0804">Transcription</keyword>
<dbReference type="GO" id="GO:0006355">
    <property type="term" value="P:regulation of DNA-templated transcription"/>
    <property type="evidence" value="ECO:0007669"/>
    <property type="project" value="InterPro"/>
</dbReference>
<keyword evidence="4" id="KW-0805">Transcription regulation</keyword>
<dbReference type="InterPro" id="IPR002078">
    <property type="entry name" value="Sigma_54_int"/>
</dbReference>
<name>A0A502BM52_9HYPH</name>
<dbReference type="InterPro" id="IPR027417">
    <property type="entry name" value="P-loop_NTPase"/>
</dbReference>
<dbReference type="RefSeq" id="WP_140906132.1">
    <property type="nucleotide sequence ID" value="NZ_JBHTMD010000009.1"/>
</dbReference>
<dbReference type="Gene3D" id="3.20.20.70">
    <property type="entry name" value="Aldolase class I"/>
    <property type="match status" value="1"/>
</dbReference>
<evidence type="ECO:0000256" key="5">
    <source>
        <dbReference type="ARBA" id="ARBA00023163"/>
    </source>
</evidence>
<dbReference type="GO" id="GO:0005524">
    <property type="term" value="F:ATP binding"/>
    <property type="evidence" value="ECO:0007669"/>
    <property type="project" value="InterPro"/>
</dbReference>
<organism evidence="8 9">
    <name type="scientific">Brucella gallinifaecis</name>
    <dbReference type="NCBI Taxonomy" id="215590"/>
    <lineage>
        <taxon>Bacteria</taxon>
        <taxon>Pseudomonadati</taxon>
        <taxon>Pseudomonadota</taxon>
        <taxon>Alphaproteobacteria</taxon>
        <taxon>Hyphomicrobiales</taxon>
        <taxon>Brucellaceae</taxon>
        <taxon>Brucella/Ochrobactrum group</taxon>
        <taxon>Brucella</taxon>
    </lineage>
</organism>
<evidence type="ECO:0000256" key="3">
    <source>
        <dbReference type="ARBA" id="ARBA00023012"/>
    </source>
</evidence>
<gene>
    <name evidence="8" type="ORF">FHY56_15905</name>
</gene>
<evidence type="ECO:0000313" key="9">
    <source>
        <dbReference type="Proteomes" id="UP000315388"/>
    </source>
</evidence>
<dbReference type="InterPro" id="IPR009215">
    <property type="entry name" value="TIM-br_IGPS-like"/>
</dbReference>
<evidence type="ECO:0000313" key="8">
    <source>
        <dbReference type="EMBL" id="TPF74163.1"/>
    </source>
</evidence>
<evidence type="ECO:0000259" key="7">
    <source>
        <dbReference type="PROSITE" id="PS50045"/>
    </source>
</evidence>
<comment type="caution">
    <text evidence="8">The sequence shown here is derived from an EMBL/GenBank/DDBJ whole genome shotgun (WGS) entry which is preliminary data.</text>
</comment>
<dbReference type="SUPFAM" id="SSF46689">
    <property type="entry name" value="Homeodomain-like"/>
    <property type="match status" value="1"/>
</dbReference>
<keyword evidence="1" id="KW-0547">Nucleotide-binding</keyword>
<dbReference type="PROSITE" id="PS50045">
    <property type="entry name" value="SIGMA54_INTERACT_4"/>
    <property type="match status" value="1"/>
</dbReference>
<dbReference type="SUPFAM" id="SSF51621">
    <property type="entry name" value="Phosphoenolpyruvate/pyruvate domain"/>
    <property type="match status" value="1"/>
</dbReference>
<dbReference type="AlphaFoldDB" id="A0A502BM52"/>
<dbReference type="InterPro" id="IPR058031">
    <property type="entry name" value="AAA_lid_NorR"/>
</dbReference>
<dbReference type="SUPFAM" id="SSF52540">
    <property type="entry name" value="P-loop containing nucleoside triphosphate hydrolases"/>
    <property type="match status" value="1"/>
</dbReference>
<dbReference type="GO" id="GO:0000160">
    <property type="term" value="P:phosphorelay signal transduction system"/>
    <property type="evidence" value="ECO:0007669"/>
    <property type="project" value="UniProtKB-KW"/>
</dbReference>
<dbReference type="InterPro" id="IPR002197">
    <property type="entry name" value="HTH_Fis"/>
</dbReference>
<dbReference type="Proteomes" id="UP000315388">
    <property type="component" value="Unassembled WGS sequence"/>
</dbReference>
<keyword evidence="9" id="KW-1185">Reference proteome</keyword>
<feature type="region of interest" description="Disordered" evidence="6">
    <location>
        <begin position="360"/>
        <end position="382"/>
    </location>
</feature>
<proteinExistence type="predicted"/>
<evidence type="ECO:0000256" key="2">
    <source>
        <dbReference type="ARBA" id="ARBA00022840"/>
    </source>
</evidence>
<dbReference type="InterPro" id="IPR009057">
    <property type="entry name" value="Homeodomain-like_sf"/>
</dbReference>
<dbReference type="Pfam" id="PF02954">
    <property type="entry name" value="HTH_8"/>
    <property type="match status" value="1"/>
</dbReference>
<keyword evidence="3" id="KW-0902">Two-component regulatory system</keyword>
<evidence type="ECO:0000256" key="6">
    <source>
        <dbReference type="SAM" id="MobiDB-lite"/>
    </source>
</evidence>
<feature type="domain" description="Sigma-54 factor interaction" evidence="7">
    <location>
        <begin position="291"/>
        <end position="522"/>
    </location>
</feature>
<dbReference type="GO" id="GO:0043565">
    <property type="term" value="F:sequence-specific DNA binding"/>
    <property type="evidence" value="ECO:0007669"/>
    <property type="project" value="InterPro"/>
</dbReference>
<dbReference type="Gene3D" id="1.10.10.60">
    <property type="entry name" value="Homeodomain-like"/>
    <property type="match status" value="1"/>
</dbReference>
<dbReference type="InterPro" id="IPR013785">
    <property type="entry name" value="Aldolase_TIM"/>
</dbReference>
<dbReference type="GO" id="GO:0003824">
    <property type="term" value="F:catalytic activity"/>
    <property type="evidence" value="ECO:0007669"/>
    <property type="project" value="InterPro"/>
</dbReference>
<dbReference type="Pfam" id="PF25601">
    <property type="entry name" value="AAA_lid_14"/>
    <property type="match status" value="1"/>
</dbReference>
<dbReference type="PANTHER" id="PTHR31862">
    <property type="entry name" value="UPF0261 DOMAIN PROTEIN (AFU_ORTHOLOGUE AFUA_1G10120)"/>
    <property type="match status" value="1"/>
</dbReference>
<reference evidence="8 9" key="1">
    <citation type="journal article" date="2003" name="Int. J. Syst. Evol. Microbiol.">
        <title>Towards a standardized format for the description of a novel species (of an established genus): Ochrobactrum gallinifaecis sp. nov.</title>
        <authorList>
            <person name="Kampfer P."/>
            <person name="Buczolits S."/>
            <person name="Albrecht A."/>
            <person name="Busse H.J."/>
            <person name="Stackebrandt E."/>
        </authorList>
    </citation>
    <scope>NUCLEOTIDE SEQUENCE [LARGE SCALE GENOMIC DNA]</scope>
    <source>
        <strain evidence="8 9">ISO 196</strain>
    </source>
</reference>
<accession>A0A502BM52</accession>
<protein>
    <submittedName>
        <fullName evidence="8">Sigma-54-dependent Fis family transcriptional regulator</fullName>
    </submittedName>
</protein>
<dbReference type="Pfam" id="PF00158">
    <property type="entry name" value="Sigma54_activat"/>
    <property type="match status" value="1"/>
</dbReference>
<evidence type="ECO:0000256" key="4">
    <source>
        <dbReference type="ARBA" id="ARBA00023015"/>
    </source>
</evidence>
<dbReference type="Gene3D" id="1.10.8.60">
    <property type="match status" value="1"/>
</dbReference>
<dbReference type="OrthoDB" id="9805644at2"/>
<dbReference type="InterPro" id="IPR015813">
    <property type="entry name" value="Pyrv/PenolPyrv_kinase-like_dom"/>
</dbReference>
<dbReference type="PRINTS" id="PR01590">
    <property type="entry name" value="HTHFIS"/>
</dbReference>
<dbReference type="Pfam" id="PF09370">
    <property type="entry name" value="PEP_hydrolase"/>
    <property type="match status" value="1"/>
</dbReference>
<dbReference type="EMBL" id="VEWJ01000015">
    <property type="protein sequence ID" value="TPF74163.1"/>
    <property type="molecule type" value="Genomic_DNA"/>
</dbReference>
<feature type="compositionally biased region" description="Polar residues" evidence="6">
    <location>
        <begin position="364"/>
        <end position="380"/>
    </location>
</feature>
<evidence type="ECO:0000256" key="1">
    <source>
        <dbReference type="ARBA" id="ARBA00022741"/>
    </source>
</evidence>
<dbReference type="InterPro" id="IPR051353">
    <property type="entry name" value="Tobamovirus_resist_UPF0261"/>
</dbReference>
<dbReference type="Gene3D" id="3.40.50.300">
    <property type="entry name" value="P-loop containing nucleotide triphosphate hydrolases"/>
    <property type="match status" value="1"/>
</dbReference>
<sequence length="600" mass="65830">MTDFARLVRSQLIGGEPIVGVAIGVGMAAIPAARGGADFILALNAGRYRVMGAPSLASMLPLADANQFTDEFAQREFLGRVSIPVFFGASSFDPRLDLKRLADNLASAGYAGIANFPSSIHYSGRFRQALEESGMGFDREVEMLHHARNAGLAAFGYAKTISEVAKLEAADIDILCLNFGWNAGGMRNVAQEFTLDEASDRARRIFRRLRQSNPDLICLVEGGPIVTPDDMYRVWQEAKADGYVGGSTFDRVPVESAIYQMTSAFKTVGRLRQVDQVQTRADVEIRRLTGIVGQSAAMQTVISQIDRLSMLPLPILIVGEVGTGRMTVARSLHVLGRRGGSFIQLLAAEVNRAPEKVLGGTLGSAANDSHSRKTQTTTSHYGHESVLLRDNETVVIDNAEELSAEALKIIQNWDEERRPSGKNDQVSGARLILVSQPAREFDLAVLHLFQAAIIQIPPLRDRPEDVLAYSRHYLSQLAPVSPTGAPMGPKLELLPDAIRKLYAHDWPGNIRELRKVIVQATMRAKGGLIGASELSWSSNVQKAEDNIADEDSVVLNPMTEAEWLLDALRRNRFRRGETADFLGISRKTLYNRMRSLGLLR</sequence>
<dbReference type="PANTHER" id="PTHR31862:SF1">
    <property type="entry name" value="UPF0261 DOMAIN PROTEIN (AFU_ORTHOLOGUE AFUA_1G10120)"/>
    <property type="match status" value="1"/>
</dbReference>
<keyword evidence="2" id="KW-0067">ATP-binding</keyword>